<protein>
    <submittedName>
        <fullName evidence="1">Uncharacterized protein</fullName>
    </submittedName>
</protein>
<dbReference type="AlphaFoldDB" id="A0A812KP80"/>
<accession>A0A812KP80</accession>
<dbReference type="GO" id="GO:0009982">
    <property type="term" value="F:pseudouridine synthase activity"/>
    <property type="evidence" value="ECO:0007669"/>
    <property type="project" value="InterPro"/>
</dbReference>
<dbReference type="Gene3D" id="3.30.2350.10">
    <property type="entry name" value="Pseudouridine synthase"/>
    <property type="match status" value="1"/>
</dbReference>
<dbReference type="EMBL" id="CAJNJA010008155">
    <property type="protein sequence ID" value="CAE7233473.1"/>
    <property type="molecule type" value="Genomic_DNA"/>
</dbReference>
<feature type="non-terminal residue" evidence="1">
    <location>
        <position position="1"/>
    </location>
</feature>
<keyword evidence="2" id="KW-1185">Reference proteome</keyword>
<sequence length="436" mass="48691">MSSRVQDLQKLLYLLQAEVIHVEQMAASWETVLKAGERSKMHCGVSRLQSSVQTIHRQLDELTQQAVEGEMGDPRSNPDYAPTHLEATLEAIKEEGTASDRSQQTLMAQGAAPNIEVMSVLQGRLHFFQELLRCVTEAVAKNDHASTLQSIVRHRPQNPKRAGLPALSARQSPELVEEPPQMPPPVEQVRADLCESSPLPPDRGPAAMGRREISLAQMREEVDEERKRYIAYHLVRDEHRAAGIPYTPSKLPIALALQGTIAVHTQSTEGRTIMFKKKIDPRANGQLTSVASFTAWTGVGLHRSRWQRHGLQFRMCFLMNRGRFKLLARMALGAKLLSMAAVSIGTGRRHQIRLHAAHIGHPVAADGKYSCHSTCSEDLLWCPSTFLHRYRLAFWAPSNGRQPDTPLEANECRLPLSPPMREALRLLSPVSPRSAR</sequence>
<gene>
    <name evidence="1" type="ORF">SNEC2469_LOCUS3760</name>
</gene>
<evidence type="ECO:0000313" key="2">
    <source>
        <dbReference type="Proteomes" id="UP000601435"/>
    </source>
</evidence>
<dbReference type="GO" id="GO:0003723">
    <property type="term" value="F:RNA binding"/>
    <property type="evidence" value="ECO:0007669"/>
    <property type="project" value="InterPro"/>
</dbReference>
<organism evidence="1 2">
    <name type="scientific">Symbiodinium necroappetens</name>
    <dbReference type="NCBI Taxonomy" id="1628268"/>
    <lineage>
        <taxon>Eukaryota</taxon>
        <taxon>Sar</taxon>
        <taxon>Alveolata</taxon>
        <taxon>Dinophyceae</taxon>
        <taxon>Suessiales</taxon>
        <taxon>Symbiodiniaceae</taxon>
        <taxon>Symbiodinium</taxon>
    </lineage>
</organism>
<comment type="caution">
    <text evidence="1">The sequence shown here is derived from an EMBL/GenBank/DDBJ whole genome shotgun (WGS) entry which is preliminary data.</text>
</comment>
<dbReference type="OrthoDB" id="418349at2759"/>
<dbReference type="GO" id="GO:0001522">
    <property type="term" value="P:pseudouridine synthesis"/>
    <property type="evidence" value="ECO:0007669"/>
    <property type="project" value="InterPro"/>
</dbReference>
<evidence type="ECO:0000313" key="1">
    <source>
        <dbReference type="EMBL" id="CAE7233473.1"/>
    </source>
</evidence>
<dbReference type="SUPFAM" id="SSF55120">
    <property type="entry name" value="Pseudouridine synthase"/>
    <property type="match status" value="1"/>
</dbReference>
<reference evidence="1" key="1">
    <citation type="submission" date="2021-02" db="EMBL/GenBank/DDBJ databases">
        <authorList>
            <person name="Dougan E. K."/>
            <person name="Rhodes N."/>
            <person name="Thang M."/>
            <person name="Chan C."/>
        </authorList>
    </citation>
    <scope>NUCLEOTIDE SEQUENCE</scope>
</reference>
<dbReference type="InterPro" id="IPR020103">
    <property type="entry name" value="PsdUridine_synth_cat_dom_sf"/>
</dbReference>
<dbReference type="Proteomes" id="UP000601435">
    <property type="component" value="Unassembled WGS sequence"/>
</dbReference>
<name>A0A812KP80_9DINO</name>
<proteinExistence type="predicted"/>